<name>A0A6A5RPU3_9PLEO</name>
<evidence type="ECO:0000313" key="2">
    <source>
        <dbReference type="Proteomes" id="UP000800082"/>
    </source>
</evidence>
<evidence type="ECO:0000313" key="1">
    <source>
        <dbReference type="EMBL" id="KAF1927507.1"/>
    </source>
</evidence>
<protein>
    <submittedName>
        <fullName evidence="1">Uncharacterized protein</fullName>
    </submittedName>
</protein>
<proteinExistence type="predicted"/>
<keyword evidence="2" id="KW-1185">Reference proteome</keyword>
<organism evidence="1 2">
    <name type="scientific">Didymella exigua CBS 183.55</name>
    <dbReference type="NCBI Taxonomy" id="1150837"/>
    <lineage>
        <taxon>Eukaryota</taxon>
        <taxon>Fungi</taxon>
        <taxon>Dikarya</taxon>
        <taxon>Ascomycota</taxon>
        <taxon>Pezizomycotina</taxon>
        <taxon>Dothideomycetes</taxon>
        <taxon>Pleosporomycetidae</taxon>
        <taxon>Pleosporales</taxon>
        <taxon>Pleosporineae</taxon>
        <taxon>Didymellaceae</taxon>
        <taxon>Didymella</taxon>
    </lineage>
</organism>
<accession>A0A6A5RPU3</accession>
<dbReference type="Proteomes" id="UP000800082">
    <property type="component" value="Unassembled WGS sequence"/>
</dbReference>
<dbReference type="OrthoDB" id="3938460at2759"/>
<dbReference type="AlphaFoldDB" id="A0A6A5RPU3"/>
<reference evidence="1" key="1">
    <citation type="journal article" date="2020" name="Stud. Mycol.">
        <title>101 Dothideomycetes genomes: a test case for predicting lifestyles and emergence of pathogens.</title>
        <authorList>
            <person name="Haridas S."/>
            <person name="Albert R."/>
            <person name="Binder M."/>
            <person name="Bloem J."/>
            <person name="Labutti K."/>
            <person name="Salamov A."/>
            <person name="Andreopoulos B."/>
            <person name="Baker S."/>
            <person name="Barry K."/>
            <person name="Bills G."/>
            <person name="Bluhm B."/>
            <person name="Cannon C."/>
            <person name="Castanera R."/>
            <person name="Culley D."/>
            <person name="Daum C."/>
            <person name="Ezra D."/>
            <person name="Gonzalez J."/>
            <person name="Henrissat B."/>
            <person name="Kuo A."/>
            <person name="Liang C."/>
            <person name="Lipzen A."/>
            <person name="Lutzoni F."/>
            <person name="Magnuson J."/>
            <person name="Mondo S."/>
            <person name="Nolan M."/>
            <person name="Ohm R."/>
            <person name="Pangilinan J."/>
            <person name="Park H.-J."/>
            <person name="Ramirez L."/>
            <person name="Alfaro M."/>
            <person name="Sun H."/>
            <person name="Tritt A."/>
            <person name="Yoshinaga Y."/>
            <person name="Zwiers L.-H."/>
            <person name="Turgeon B."/>
            <person name="Goodwin S."/>
            <person name="Spatafora J."/>
            <person name="Crous P."/>
            <person name="Grigoriev I."/>
        </authorList>
    </citation>
    <scope>NUCLEOTIDE SEQUENCE</scope>
    <source>
        <strain evidence="1">CBS 183.55</strain>
    </source>
</reference>
<gene>
    <name evidence="1" type="ORF">M421DRAFT_394041</name>
</gene>
<dbReference type="GeneID" id="54347708"/>
<dbReference type="EMBL" id="ML978972">
    <property type="protein sequence ID" value="KAF1927507.1"/>
    <property type="molecule type" value="Genomic_DNA"/>
</dbReference>
<feature type="non-terminal residue" evidence="1">
    <location>
        <position position="1"/>
    </location>
</feature>
<sequence>WISCFLYYYPNKLLTAWSAPMEKQRHDAALYDSFRLYFDLLHSIIKQHAIEVENTYNIDKKGFIIRVIRKSARIFNKKLFRL</sequence>
<dbReference type="RefSeq" id="XP_033447759.1">
    <property type="nucleotide sequence ID" value="XM_033590053.1"/>
</dbReference>